<dbReference type="KEGG" id="hro:HELRODRAFT_173092"/>
<dbReference type="RefSeq" id="XP_009017959.1">
    <property type="nucleotide sequence ID" value="XM_009019711.1"/>
</dbReference>
<dbReference type="OrthoDB" id="8038552at2759"/>
<evidence type="ECO:0000313" key="1">
    <source>
        <dbReference type="EMBL" id="ESO04023.1"/>
    </source>
</evidence>
<reference evidence="3" key="1">
    <citation type="submission" date="2012-12" db="EMBL/GenBank/DDBJ databases">
        <authorList>
            <person name="Hellsten U."/>
            <person name="Grimwood J."/>
            <person name="Chapman J.A."/>
            <person name="Shapiro H."/>
            <person name="Aerts A."/>
            <person name="Otillar R.P."/>
            <person name="Terry A.Y."/>
            <person name="Boore J.L."/>
            <person name="Simakov O."/>
            <person name="Marletaz F."/>
            <person name="Cho S.-J."/>
            <person name="Edsinger-Gonzales E."/>
            <person name="Havlak P."/>
            <person name="Kuo D.-H."/>
            <person name="Larsson T."/>
            <person name="Lv J."/>
            <person name="Arendt D."/>
            <person name="Savage R."/>
            <person name="Osoegawa K."/>
            <person name="de Jong P."/>
            <person name="Lindberg D.R."/>
            <person name="Seaver E.C."/>
            <person name="Weisblat D.A."/>
            <person name="Putnam N.H."/>
            <person name="Grigoriev I.V."/>
            <person name="Rokhsar D.S."/>
        </authorList>
    </citation>
    <scope>NUCLEOTIDE SEQUENCE</scope>
</reference>
<dbReference type="GeneID" id="20204369"/>
<protein>
    <submittedName>
        <fullName evidence="1 2">Uncharacterized protein</fullName>
    </submittedName>
</protein>
<dbReference type="Proteomes" id="UP000015101">
    <property type="component" value="Unassembled WGS sequence"/>
</dbReference>
<organism evidence="2 3">
    <name type="scientific">Helobdella robusta</name>
    <name type="common">Californian leech</name>
    <dbReference type="NCBI Taxonomy" id="6412"/>
    <lineage>
        <taxon>Eukaryota</taxon>
        <taxon>Metazoa</taxon>
        <taxon>Spiralia</taxon>
        <taxon>Lophotrochozoa</taxon>
        <taxon>Annelida</taxon>
        <taxon>Clitellata</taxon>
        <taxon>Hirudinea</taxon>
        <taxon>Rhynchobdellida</taxon>
        <taxon>Glossiphoniidae</taxon>
        <taxon>Helobdella</taxon>
    </lineage>
</organism>
<dbReference type="PANTHER" id="PTHR46409:SF1">
    <property type="entry name" value="HTH PSQ-TYPE DOMAIN-CONTAINING PROTEIN"/>
    <property type="match status" value="1"/>
</dbReference>
<evidence type="ECO:0000313" key="3">
    <source>
        <dbReference type="Proteomes" id="UP000015101"/>
    </source>
</evidence>
<reference evidence="1 3" key="2">
    <citation type="journal article" date="2013" name="Nature">
        <title>Insights into bilaterian evolution from three spiralian genomes.</title>
        <authorList>
            <person name="Simakov O."/>
            <person name="Marletaz F."/>
            <person name="Cho S.J."/>
            <person name="Edsinger-Gonzales E."/>
            <person name="Havlak P."/>
            <person name="Hellsten U."/>
            <person name="Kuo D.H."/>
            <person name="Larsson T."/>
            <person name="Lv J."/>
            <person name="Arendt D."/>
            <person name="Savage R."/>
            <person name="Osoegawa K."/>
            <person name="de Jong P."/>
            <person name="Grimwood J."/>
            <person name="Chapman J.A."/>
            <person name="Shapiro H."/>
            <person name="Aerts A."/>
            <person name="Otillar R.P."/>
            <person name="Terry A.Y."/>
            <person name="Boore J.L."/>
            <person name="Grigoriev I.V."/>
            <person name="Lindberg D.R."/>
            <person name="Seaver E.C."/>
            <person name="Weisblat D.A."/>
            <person name="Putnam N.H."/>
            <person name="Rokhsar D.S."/>
        </authorList>
    </citation>
    <scope>NUCLEOTIDE SEQUENCE</scope>
</reference>
<dbReference type="EnsemblMetazoa" id="HelroT173092">
    <property type="protein sequence ID" value="HelroP173092"/>
    <property type="gene ID" value="HelroG173092"/>
</dbReference>
<dbReference type="HOGENOM" id="CLU_1220850_0_0_1"/>
<name>T1F6C0_HELRO</name>
<dbReference type="EMBL" id="AMQM01004442">
    <property type="status" value="NOT_ANNOTATED_CDS"/>
    <property type="molecule type" value="Genomic_DNA"/>
</dbReference>
<dbReference type="AlphaFoldDB" id="T1F6C0"/>
<dbReference type="EMBL" id="KB096551">
    <property type="protein sequence ID" value="ESO04023.1"/>
    <property type="molecule type" value="Genomic_DNA"/>
</dbReference>
<dbReference type="PANTHER" id="PTHR46409">
    <property type="entry name" value="HTH PSQ-TYPE DOMAIN-CONTAINING PROTEIN"/>
    <property type="match status" value="1"/>
</dbReference>
<keyword evidence="3" id="KW-1185">Reference proteome</keyword>
<dbReference type="InParanoid" id="T1F6C0"/>
<gene>
    <name evidence="2" type="primary">20204369</name>
    <name evidence="1" type="ORF">HELRODRAFT_173092</name>
</gene>
<sequence length="227" mass="25775">MDVEKDLLIVDEVGVSSQQAGREQTSARPVFSDPERVYCRVADPGQERLRRSEGSENILLAILQGDAKHISELALWRILQPRKESKGKKVCEFKLPELEIDASSYYDLIDLAIEKITEPPLAIKYSDIEISNDISSKCLLEIEKYPCHTQAVERCVKLVTGFYICLWTRTNTSALVNKGFSHCSSWNSLPLIIRQQSSIETFKKRLRQHLFEQAFGGRADICLSGRL</sequence>
<accession>T1F6C0</accession>
<dbReference type="CTD" id="20204369"/>
<evidence type="ECO:0000313" key="2">
    <source>
        <dbReference type="EnsemblMetazoa" id="HelroP173092"/>
    </source>
</evidence>
<proteinExistence type="predicted"/>
<reference evidence="2" key="3">
    <citation type="submission" date="2015-06" db="UniProtKB">
        <authorList>
            <consortium name="EnsemblMetazoa"/>
        </authorList>
    </citation>
    <scope>IDENTIFICATION</scope>
</reference>